<dbReference type="Proteomes" id="UP000018209">
    <property type="component" value="Unassembled WGS sequence"/>
</dbReference>
<keyword evidence="2" id="KW-1185">Reference proteome</keyword>
<name>A0ABQ0IXS2_GLUTH</name>
<dbReference type="RefSeq" id="WP_007282566.1">
    <property type="nucleotide sequence ID" value="NZ_BASM01000026.1"/>
</dbReference>
<reference evidence="1 2" key="1">
    <citation type="submission" date="2013-08" db="EMBL/GenBank/DDBJ databases">
        <title>Gluconobacter thailandicus NBRC 3257 whole genome sequence.</title>
        <authorList>
            <person name="Matsutani M."/>
            <person name="Yakushi T."/>
            <person name="Matsushita K."/>
        </authorList>
    </citation>
    <scope>NUCLEOTIDE SEQUENCE [LARGE SCALE GENOMIC DNA]</scope>
    <source>
        <strain evidence="1 2">NBRC 3257</strain>
    </source>
</reference>
<proteinExistence type="predicted"/>
<dbReference type="EMBL" id="BASM01000026">
    <property type="protein sequence ID" value="GAD27009.1"/>
    <property type="molecule type" value="Genomic_DNA"/>
</dbReference>
<comment type="caution">
    <text evidence="1">The sequence shown here is derived from an EMBL/GenBank/DDBJ whole genome shotgun (WGS) entry which is preliminary data.</text>
</comment>
<evidence type="ECO:0000313" key="2">
    <source>
        <dbReference type="Proteomes" id="UP000018209"/>
    </source>
</evidence>
<sequence length="41" mass="4597">MRTRLQFKAFHPPCSGMAPALFAQLLPKAFTRGNAPRQILI</sequence>
<evidence type="ECO:0000313" key="1">
    <source>
        <dbReference type="EMBL" id="GAD27009.1"/>
    </source>
</evidence>
<protein>
    <recommendedName>
        <fullName evidence="3">Transposase</fullName>
    </recommendedName>
</protein>
<organism evidence="1 2">
    <name type="scientific">Gluconobacter thailandicus NBRC 3257</name>
    <dbReference type="NCBI Taxonomy" id="1381097"/>
    <lineage>
        <taxon>Bacteria</taxon>
        <taxon>Pseudomonadati</taxon>
        <taxon>Pseudomonadota</taxon>
        <taxon>Alphaproteobacteria</taxon>
        <taxon>Acetobacterales</taxon>
        <taxon>Acetobacteraceae</taxon>
        <taxon>Gluconobacter</taxon>
    </lineage>
</organism>
<accession>A0ABQ0IXS2</accession>
<gene>
    <name evidence="1" type="ORF">NBRC3257_2008</name>
</gene>
<evidence type="ECO:0008006" key="3">
    <source>
        <dbReference type="Google" id="ProtNLM"/>
    </source>
</evidence>